<evidence type="ECO:0000259" key="5">
    <source>
        <dbReference type="PROSITE" id="PS50893"/>
    </source>
</evidence>
<dbReference type="PANTHER" id="PTHR24220">
    <property type="entry name" value="IMPORT ATP-BINDING PROTEIN"/>
    <property type="match status" value="1"/>
</dbReference>
<dbReference type="Pfam" id="PF00005">
    <property type="entry name" value="ABC_tran"/>
    <property type="match status" value="1"/>
</dbReference>
<feature type="region of interest" description="Disordered" evidence="4">
    <location>
        <begin position="244"/>
        <end position="272"/>
    </location>
</feature>
<dbReference type="SMART" id="SM00382">
    <property type="entry name" value="AAA"/>
    <property type="match status" value="1"/>
</dbReference>
<dbReference type="InterPro" id="IPR017871">
    <property type="entry name" value="ABC_transporter-like_CS"/>
</dbReference>
<gene>
    <name evidence="6" type="ORF">C479_10270</name>
</gene>
<dbReference type="PROSITE" id="PS50893">
    <property type="entry name" value="ABC_TRANSPORTER_2"/>
    <property type="match status" value="1"/>
</dbReference>
<evidence type="ECO:0000256" key="1">
    <source>
        <dbReference type="ARBA" id="ARBA00022448"/>
    </source>
</evidence>
<feature type="domain" description="ABC transporter" evidence="5">
    <location>
        <begin position="14"/>
        <end position="267"/>
    </location>
</feature>
<evidence type="ECO:0000313" key="7">
    <source>
        <dbReference type="Proteomes" id="UP000011560"/>
    </source>
</evidence>
<dbReference type="GO" id="GO:0022857">
    <property type="term" value="F:transmembrane transporter activity"/>
    <property type="evidence" value="ECO:0007669"/>
    <property type="project" value="TreeGrafter"/>
</dbReference>
<dbReference type="OrthoDB" id="302885at2157"/>
<dbReference type="Gene3D" id="3.40.50.300">
    <property type="entry name" value="P-loop containing nucleotide triphosphate hydrolases"/>
    <property type="match status" value="1"/>
</dbReference>
<feature type="compositionally biased region" description="Low complexity" evidence="4">
    <location>
        <begin position="249"/>
        <end position="266"/>
    </location>
</feature>
<name>M0BGC9_9EURY</name>
<dbReference type="AlphaFoldDB" id="M0BGC9"/>
<keyword evidence="7" id="KW-1185">Reference proteome</keyword>
<organism evidence="6 7">
    <name type="scientific">Halovivax asiaticus JCM 14624</name>
    <dbReference type="NCBI Taxonomy" id="1227490"/>
    <lineage>
        <taxon>Archaea</taxon>
        <taxon>Methanobacteriati</taxon>
        <taxon>Methanobacteriota</taxon>
        <taxon>Stenosarchaea group</taxon>
        <taxon>Halobacteria</taxon>
        <taxon>Halobacteriales</taxon>
        <taxon>Natrialbaceae</taxon>
        <taxon>Halovivax</taxon>
    </lineage>
</organism>
<dbReference type="InterPro" id="IPR003439">
    <property type="entry name" value="ABC_transporter-like_ATP-bd"/>
</dbReference>
<keyword evidence="1" id="KW-0813">Transport</keyword>
<dbReference type="GO" id="GO:0005886">
    <property type="term" value="C:plasma membrane"/>
    <property type="evidence" value="ECO:0007669"/>
    <property type="project" value="TreeGrafter"/>
</dbReference>
<keyword evidence="3" id="KW-0067">ATP-binding</keyword>
<evidence type="ECO:0000313" key="6">
    <source>
        <dbReference type="EMBL" id="ELZ09951.1"/>
    </source>
</evidence>
<dbReference type="InterPro" id="IPR027417">
    <property type="entry name" value="P-loop_NTPase"/>
</dbReference>
<reference evidence="6 7" key="1">
    <citation type="journal article" date="2014" name="PLoS Genet.">
        <title>Phylogenetically driven sequencing of extremely halophilic archaea reveals strategies for static and dynamic osmo-response.</title>
        <authorList>
            <person name="Becker E.A."/>
            <person name="Seitzer P.M."/>
            <person name="Tritt A."/>
            <person name="Larsen D."/>
            <person name="Krusor M."/>
            <person name="Yao A.I."/>
            <person name="Wu D."/>
            <person name="Madern D."/>
            <person name="Eisen J.A."/>
            <person name="Darling A.E."/>
            <person name="Facciotti M.T."/>
        </authorList>
    </citation>
    <scope>NUCLEOTIDE SEQUENCE [LARGE SCALE GENOMIC DNA]</scope>
    <source>
        <strain evidence="6 7">JCM 14624</strain>
    </source>
</reference>
<dbReference type="InterPro" id="IPR017911">
    <property type="entry name" value="MacB-like_ATP-bd"/>
</dbReference>
<comment type="caution">
    <text evidence="6">The sequence shown here is derived from an EMBL/GenBank/DDBJ whole genome shotgun (WGS) entry which is preliminary data.</text>
</comment>
<feature type="region of interest" description="Disordered" evidence="4">
    <location>
        <begin position="1"/>
        <end position="22"/>
    </location>
</feature>
<proteinExistence type="predicted"/>
<evidence type="ECO:0000256" key="2">
    <source>
        <dbReference type="ARBA" id="ARBA00022741"/>
    </source>
</evidence>
<dbReference type="InterPro" id="IPR015854">
    <property type="entry name" value="ABC_transpr_LolD-like"/>
</dbReference>
<dbReference type="STRING" id="1227490.C479_10270"/>
<keyword evidence="2" id="KW-0547">Nucleotide-binding</keyword>
<dbReference type="InterPro" id="IPR003593">
    <property type="entry name" value="AAA+_ATPase"/>
</dbReference>
<dbReference type="GO" id="GO:0005524">
    <property type="term" value="F:ATP binding"/>
    <property type="evidence" value="ECO:0007669"/>
    <property type="project" value="UniProtKB-KW"/>
</dbReference>
<dbReference type="PATRIC" id="fig|1227490.4.peg.2098"/>
<sequence length="272" mass="28865">MHSESNPPSGTPLVDAQGVSRTYTRGRRSLASTILPWRDSPARPTVRALDAVSLSLDAGDVVGVAGPSGSGKSTLLEILAGLSLPDEGSIVVDGVDLRTLSPGERARHRLQRVGFVFQDFRLLESYSARTNVALPLVELGVTRRERRERATSLLTDVGLGDRLDHRPGALSGGERQRVAIARALAAKPAVVVADEPTGELDSDAGQRVRDLLRSIAAERAVVIASHDHETLADCDRVVQLRDGRRVDESVSSDASGHSTTSSAAPTDDSEDG</sequence>
<dbReference type="GO" id="GO:0016887">
    <property type="term" value="F:ATP hydrolysis activity"/>
    <property type="evidence" value="ECO:0007669"/>
    <property type="project" value="InterPro"/>
</dbReference>
<dbReference type="Proteomes" id="UP000011560">
    <property type="component" value="Unassembled WGS sequence"/>
</dbReference>
<dbReference type="CDD" id="cd03255">
    <property type="entry name" value="ABC_MJ0796_LolCDE_FtsE"/>
    <property type="match status" value="1"/>
</dbReference>
<dbReference type="EMBL" id="AOIQ01000016">
    <property type="protein sequence ID" value="ELZ09951.1"/>
    <property type="molecule type" value="Genomic_DNA"/>
</dbReference>
<protein>
    <submittedName>
        <fullName evidence="6">ABC transporter-related protein</fullName>
    </submittedName>
</protein>
<dbReference type="PROSITE" id="PS00211">
    <property type="entry name" value="ABC_TRANSPORTER_1"/>
    <property type="match status" value="1"/>
</dbReference>
<evidence type="ECO:0000256" key="4">
    <source>
        <dbReference type="SAM" id="MobiDB-lite"/>
    </source>
</evidence>
<dbReference type="SUPFAM" id="SSF52540">
    <property type="entry name" value="P-loop containing nucleoside triphosphate hydrolases"/>
    <property type="match status" value="1"/>
</dbReference>
<dbReference type="PANTHER" id="PTHR24220:SF86">
    <property type="entry name" value="ABC TRANSPORTER ABCH.1"/>
    <property type="match status" value="1"/>
</dbReference>
<dbReference type="RefSeq" id="WP_007701850.1">
    <property type="nucleotide sequence ID" value="NZ_AOIQ01000016.1"/>
</dbReference>
<accession>M0BGC9</accession>
<evidence type="ECO:0000256" key="3">
    <source>
        <dbReference type="ARBA" id="ARBA00022840"/>
    </source>
</evidence>